<name>A0AAV9JKG1_9PEZI</name>
<dbReference type="AlphaFoldDB" id="A0AAV9JKG1"/>
<reference evidence="2 3" key="1">
    <citation type="submission" date="2021-11" db="EMBL/GenBank/DDBJ databases">
        <title>Black yeast isolated from Biological Soil Crust.</title>
        <authorList>
            <person name="Kurbessoian T."/>
        </authorList>
    </citation>
    <scope>NUCLEOTIDE SEQUENCE [LARGE SCALE GENOMIC DNA]</scope>
    <source>
        <strain evidence="2 3">CCFEE 5522</strain>
    </source>
</reference>
<protein>
    <submittedName>
        <fullName evidence="2">Uncharacterized protein</fullName>
    </submittedName>
</protein>
<proteinExistence type="predicted"/>
<sequence>MDTNGTPTSEGVDAQTATLADLTRSSVADGSPNTYTGPPIGFATRAIHTDPYTGRQTKTGHGAGTEPARPVVTMYCTASECLICHPSRATVITVHETMGGQLPMPHPPVVEGAKVYVQCQDWLCGSCSAEVNAVKMGGRSLSELMMKV</sequence>
<feature type="region of interest" description="Disordered" evidence="1">
    <location>
        <begin position="1"/>
        <end position="67"/>
    </location>
</feature>
<organism evidence="2 3">
    <name type="scientific">Oleoguttula mirabilis</name>
    <dbReference type="NCBI Taxonomy" id="1507867"/>
    <lineage>
        <taxon>Eukaryota</taxon>
        <taxon>Fungi</taxon>
        <taxon>Dikarya</taxon>
        <taxon>Ascomycota</taxon>
        <taxon>Pezizomycotina</taxon>
        <taxon>Dothideomycetes</taxon>
        <taxon>Dothideomycetidae</taxon>
        <taxon>Mycosphaerellales</taxon>
        <taxon>Teratosphaeriaceae</taxon>
        <taxon>Oleoguttula</taxon>
    </lineage>
</organism>
<accession>A0AAV9JKG1</accession>
<comment type="caution">
    <text evidence="2">The sequence shown here is derived from an EMBL/GenBank/DDBJ whole genome shotgun (WGS) entry which is preliminary data.</text>
</comment>
<evidence type="ECO:0000256" key="1">
    <source>
        <dbReference type="SAM" id="MobiDB-lite"/>
    </source>
</evidence>
<dbReference type="EMBL" id="JAVFHQ010000018">
    <property type="protein sequence ID" value="KAK4545735.1"/>
    <property type="molecule type" value="Genomic_DNA"/>
</dbReference>
<dbReference type="Proteomes" id="UP001324427">
    <property type="component" value="Unassembled WGS sequence"/>
</dbReference>
<evidence type="ECO:0000313" key="3">
    <source>
        <dbReference type="Proteomes" id="UP001324427"/>
    </source>
</evidence>
<gene>
    <name evidence="2" type="ORF">LTR36_002689</name>
</gene>
<evidence type="ECO:0000313" key="2">
    <source>
        <dbReference type="EMBL" id="KAK4545735.1"/>
    </source>
</evidence>
<feature type="compositionally biased region" description="Polar residues" evidence="1">
    <location>
        <begin position="1"/>
        <end position="36"/>
    </location>
</feature>
<keyword evidence="3" id="KW-1185">Reference proteome</keyword>